<organism evidence="2 3">
    <name type="scientific">Rosa chinensis</name>
    <name type="common">China rose</name>
    <dbReference type="NCBI Taxonomy" id="74649"/>
    <lineage>
        <taxon>Eukaryota</taxon>
        <taxon>Viridiplantae</taxon>
        <taxon>Streptophyta</taxon>
        <taxon>Embryophyta</taxon>
        <taxon>Tracheophyta</taxon>
        <taxon>Spermatophyta</taxon>
        <taxon>Magnoliopsida</taxon>
        <taxon>eudicotyledons</taxon>
        <taxon>Gunneridae</taxon>
        <taxon>Pentapetalae</taxon>
        <taxon>rosids</taxon>
        <taxon>fabids</taxon>
        <taxon>Rosales</taxon>
        <taxon>Rosaceae</taxon>
        <taxon>Rosoideae</taxon>
        <taxon>Rosoideae incertae sedis</taxon>
        <taxon>Rosa</taxon>
    </lineage>
</organism>
<sequence length="63" mass="7690">MQKIQLQAQKSPNHSEFVAHNYTSSLFPYFEHWRKEYMFGKDDRSQLSKPGQARSRRRRRLSF</sequence>
<dbReference type="EMBL" id="PDCK01000042">
    <property type="protein sequence ID" value="PRQ37065.1"/>
    <property type="molecule type" value="Genomic_DNA"/>
</dbReference>
<accession>A0A2P6QSB2</accession>
<keyword evidence="3" id="KW-1185">Reference proteome</keyword>
<evidence type="ECO:0000313" key="3">
    <source>
        <dbReference type="Proteomes" id="UP000238479"/>
    </source>
</evidence>
<proteinExistence type="predicted"/>
<name>A0A2P6QSB2_ROSCH</name>
<dbReference type="Proteomes" id="UP000238479">
    <property type="component" value="Chromosome 4"/>
</dbReference>
<dbReference type="AlphaFoldDB" id="A0A2P6QSB2"/>
<feature type="compositionally biased region" description="Basic residues" evidence="1">
    <location>
        <begin position="54"/>
        <end position="63"/>
    </location>
</feature>
<feature type="region of interest" description="Disordered" evidence="1">
    <location>
        <begin position="42"/>
        <end position="63"/>
    </location>
</feature>
<evidence type="ECO:0000313" key="2">
    <source>
        <dbReference type="EMBL" id="PRQ37065.1"/>
    </source>
</evidence>
<dbReference type="Gramene" id="PRQ37065">
    <property type="protein sequence ID" value="PRQ37065"/>
    <property type="gene ID" value="RchiOBHm_Chr4g0398471"/>
</dbReference>
<reference evidence="2 3" key="1">
    <citation type="journal article" date="2018" name="Nat. Genet.">
        <title>The Rosa genome provides new insights in the design of modern roses.</title>
        <authorList>
            <person name="Bendahmane M."/>
        </authorList>
    </citation>
    <scope>NUCLEOTIDE SEQUENCE [LARGE SCALE GENOMIC DNA]</scope>
    <source>
        <strain evidence="3">cv. Old Blush</strain>
    </source>
</reference>
<gene>
    <name evidence="2" type="ORF">RchiOBHm_Chr4g0398471</name>
</gene>
<evidence type="ECO:0000256" key="1">
    <source>
        <dbReference type="SAM" id="MobiDB-lite"/>
    </source>
</evidence>
<comment type="caution">
    <text evidence="2">The sequence shown here is derived from an EMBL/GenBank/DDBJ whole genome shotgun (WGS) entry which is preliminary data.</text>
</comment>
<protein>
    <submittedName>
        <fullName evidence="2">Uncharacterized protein</fullName>
    </submittedName>
</protein>